<reference evidence="8 9" key="1">
    <citation type="submission" date="2019-07" db="EMBL/GenBank/DDBJ databases">
        <title>Tepidimonas taiwanensis I1-1 draft genome.</title>
        <authorList>
            <person name="Da Costa M.S."/>
            <person name="Froufe H.J.C."/>
            <person name="Egas C."/>
            <person name="Albuquerque L."/>
        </authorList>
    </citation>
    <scope>NUCLEOTIDE SEQUENCE [LARGE SCALE GENOMIC DNA]</scope>
    <source>
        <strain evidence="8 9">I1-1</strain>
    </source>
</reference>
<evidence type="ECO:0000256" key="6">
    <source>
        <dbReference type="ARBA" id="ARBA00030025"/>
    </source>
</evidence>
<dbReference type="AlphaFoldDB" id="A0A554X6A4"/>
<evidence type="ECO:0000256" key="7">
    <source>
        <dbReference type="ARBA" id="ARBA00048472"/>
    </source>
</evidence>
<dbReference type="GO" id="GO:0106361">
    <property type="term" value="F:protein-arginine rhamnosyltransferase activity"/>
    <property type="evidence" value="ECO:0007669"/>
    <property type="project" value="InterPro"/>
</dbReference>
<comment type="caution">
    <text evidence="8">The sequence shown here is derived from an EMBL/GenBank/DDBJ whole genome shotgun (WGS) entry which is preliminary data.</text>
</comment>
<evidence type="ECO:0000313" key="9">
    <source>
        <dbReference type="Proteomes" id="UP000317763"/>
    </source>
</evidence>
<keyword evidence="9" id="KW-1185">Reference proteome</keyword>
<dbReference type="EMBL" id="VJOM01000015">
    <property type="protein sequence ID" value="TSE31362.1"/>
    <property type="molecule type" value="Genomic_DNA"/>
</dbReference>
<proteinExistence type="inferred from homology"/>
<dbReference type="STRING" id="307486.GCA_000807215_00780"/>
<organism evidence="8 9">
    <name type="scientific">Tepidimonas taiwanensis</name>
    <dbReference type="NCBI Taxonomy" id="307486"/>
    <lineage>
        <taxon>Bacteria</taxon>
        <taxon>Pseudomonadati</taxon>
        <taxon>Pseudomonadota</taxon>
        <taxon>Betaproteobacteria</taxon>
        <taxon>Burkholderiales</taxon>
        <taxon>Tepidimonas</taxon>
    </lineage>
</organism>
<keyword evidence="2" id="KW-0808">Transferase</keyword>
<evidence type="ECO:0000313" key="8">
    <source>
        <dbReference type="EMBL" id="TSE31362.1"/>
    </source>
</evidence>
<gene>
    <name evidence="8" type="ORF">Ttaiw_01537</name>
</gene>
<sequence>MTGAAPASERPRTSPAGPDAPPLTWDVFCHVVDNWGDVGVCWRLCRQLGAAGQRVRLWIDDATALDWMAPGARDGRVPGVTVHDWPRTQPDAPPPSLPPGNVLIEAFGCHVPDAWVAALLPPTAPDGRPTVWLNLEYLSAEPWVARSHGLPSPVLHGPLTGRTKWFFFPGFTPDTGGLLREADLTARQAAFDAPAWRAGITRHEGPWVSLFCYEPAALPRLVAQPALADALWLVAAGRSAAAWTALAPPLPAGARAQVLASVPQPAFDERLWACDLNLVRGEDSLVRALWAGQPFLWQLYPQDDGAHFDKLEAFLRWFDGPPDWHAWMRAWNGAPDAEPPPLTPQRLAAWCEAAQAARAQLLAQDDLLTRLIAFVQRRRGE</sequence>
<dbReference type="InterPro" id="IPR016633">
    <property type="entry name" value="EarP"/>
</dbReference>
<dbReference type="NCBIfam" id="TIGR03837">
    <property type="entry name" value="efp_Arg_rhamno"/>
    <property type="match status" value="1"/>
</dbReference>
<evidence type="ECO:0000256" key="3">
    <source>
        <dbReference type="ARBA" id="ARBA00024303"/>
    </source>
</evidence>
<accession>A0A554X6A4</accession>
<evidence type="ECO:0000256" key="4">
    <source>
        <dbReference type="ARBA" id="ARBA00024346"/>
    </source>
</evidence>
<evidence type="ECO:0000256" key="1">
    <source>
        <dbReference type="ARBA" id="ARBA00022676"/>
    </source>
</evidence>
<name>A0A554X6A4_9BURK</name>
<comment type="function">
    <text evidence="3">Protein-arginine rhamnosyltransferase that catalyzes the transfer of a single rhamnose to elongation factor P (EF-P) on 'Lys-32', a modification required for EF-P-dependent rescue of polyproline stalled ribosomes.</text>
</comment>
<dbReference type="Proteomes" id="UP000317763">
    <property type="component" value="Unassembled WGS sequence"/>
</dbReference>
<evidence type="ECO:0000256" key="5">
    <source>
        <dbReference type="ARBA" id="ARBA00024416"/>
    </source>
</evidence>
<protein>
    <recommendedName>
        <fullName evidence="5">Protein-arginine rhamnosyltransferase</fullName>
    </recommendedName>
    <alternativeName>
        <fullName evidence="6">EF-P arginine rhamnosyltransferase</fullName>
    </alternativeName>
</protein>
<keyword evidence="1" id="KW-0328">Glycosyltransferase</keyword>
<dbReference type="Pfam" id="PF10093">
    <property type="entry name" value="EarP"/>
    <property type="match status" value="1"/>
</dbReference>
<comment type="similarity">
    <text evidence="4">Belongs to the glycosyltransferase 104 family.</text>
</comment>
<comment type="catalytic activity">
    <reaction evidence="7">
        <text>dTDP-beta-L-rhamnose + L-arginyl-[protein] = N(omega)-(alpha-L-rhamnosyl)-L-arginyl-[protein] + dTDP + H(+)</text>
        <dbReference type="Rhea" id="RHEA:66692"/>
        <dbReference type="Rhea" id="RHEA-COMP:10532"/>
        <dbReference type="Rhea" id="RHEA-COMP:17096"/>
        <dbReference type="ChEBI" id="CHEBI:15378"/>
        <dbReference type="ChEBI" id="CHEBI:29965"/>
        <dbReference type="ChEBI" id="CHEBI:57510"/>
        <dbReference type="ChEBI" id="CHEBI:58369"/>
        <dbReference type="ChEBI" id="CHEBI:167445"/>
    </reaction>
    <physiologicalReaction direction="left-to-right" evidence="7">
        <dbReference type="Rhea" id="RHEA:66693"/>
    </physiologicalReaction>
</comment>
<evidence type="ECO:0000256" key="2">
    <source>
        <dbReference type="ARBA" id="ARBA00022679"/>
    </source>
</evidence>